<reference evidence="4 5" key="1">
    <citation type="submission" date="2023-09" db="EMBL/GenBank/DDBJ databases">
        <authorList>
            <person name="Rey-Velasco X."/>
        </authorList>
    </citation>
    <scope>NUCLEOTIDE SEQUENCE [LARGE SCALE GENOMIC DNA]</scope>
    <source>
        <strain evidence="4 5">W345</strain>
    </source>
</reference>
<dbReference type="InterPro" id="IPR010799">
    <property type="entry name" value="MlrC_C"/>
</dbReference>
<name>A0ABU2WD85_9GAMM</name>
<sequence length="539" mass="59136">MKLPRRTLLTMLCLVVVGLSPWGFGAQAADKRINATKPVRIAVMKFSHETVTFLPYDTTTDDFIFEGSPARGESLLSSSPQGYIGGFVQVAREHANVELVGIESPLGSKKGSGSGWITKEAFDYFVDKMVADLKAQGPFDGAYLSLHGAMGVRGVAKPEAEIARRVREAIGPKAMIAGTFDPHGNEDGEFLRYADLAFTIKYYPHYDGYLQGERAARTLIRSIRGDYKPTTESRKPPIITASVLQWTGASPWMDLVQRALTWEAREPDVYVNFYYGFAFADAVDAGMAFQVMTNGDPELAEHIADDMANTAWRLRKELVYGTKVHKMAEGIGLAKKAVEDGKVPVVLADHSDRSGAATWLLQQVIEQKLSGVLIGTVADEDAIETLRKQGVKPGDPFDMKIGGRLDVSAGDPVRVVGTVNTVSGGMGRRRGGTSATASQLWVSVKFGDGNVVVISPYLHQNTNPEAFLEIGINPADFDVIAIKSRVHFRRGYYDNGYARTILLVEPEQPFLGTVHLEALDYQHLKLDHLYPYGKNLTYP</sequence>
<feature type="domain" description="Microcystin LR degradation protein MlrC C-terminal" evidence="2">
    <location>
        <begin position="354"/>
        <end position="494"/>
    </location>
</feature>
<dbReference type="InterPro" id="IPR015995">
    <property type="entry name" value="MlrC_N"/>
</dbReference>
<accession>A0ABU2WD85</accession>
<dbReference type="Pfam" id="PF07171">
    <property type="entry name" value="MlrC_C"/>
    <property type="match status" value="1"/>
</dbReference>
<evidence type="ECO:0000313" key="5">
    <source>
        <dbReference type="Proteomes" id="UP001254608"/>
    </source>
</evidence>
<evidence type="ECO:0000313" key="4">
    <source>
        <dbReference type="EMBL" id="MDT0495845.1"/>
    </source>
</evidence>
<evidence type="ECO:0000259" key="2">
    <source>
        <dbReference type="Pfam" id="PF07171"/>
    </source>
</evidence>
<evidence type="ECO:0000259" key="3">
    <source>
        <dbReference type="Pfam" id="PF07364"/>
    </source>
</evidence>
<proteinExistence type="predicted"/>
<keyword evidence="5" id="KW-1185">Reference proteome</keyword>
<keyword evidence="1" id="KW-0732">Signal</keyword>
<feature type="signal peptide" evidence="1">
    <location>
        <begin position="1"/>
        <end position="28"/>
    </location>
</feature>
<dbReference type="Proteomes" id="UP001254608">
    <property type="component" value="Unassembled WGS sequence"/>
</dbReference>
<protein>
    <submittedName>
        <fullName evidence="4">M81 family metallopeptidase</fullName>
    </submittedName>
</protein>
<dbReference type="EMBL" id="JAVRIC010000001">
    <property type="protein sequence ID" value="MDT0495845.1"/>
    <property type="molecule type" value="Genomic_DNA"/>
</dbReference>
<gene>
    <name evidence="4" type="ORF">RM530_00485</name>
</gene>
<comment type="caution">
    <text evidence="4">The sequence shown here is derived from an EMBL/GenBank/DDBJ whole genome shotgun (WGS) entry which is preliminary data.</text>
</comment>
<dbReference type="Pfam" id="PF07364">
    <property type="entry name" value="DUF1485"/>
    <property type="match status" value="1"/>
</dbReference>
<feature type="domain" description="Microcystin LR degradation protein MlrC N-terminal" evidence="3">
    <location>
        <begin position="40"/>
        <end position="331"/>
    </location>
</feature>
<evidence type="ECO:0000256" key="1">
    <source>
        <dbReference type="SAM" id="SignalP"/>
    </source>
</evidence>
<feature type="chain" id="PRO_5046432562" evidence="1">
    <location>
        <begin position="29"/>
        <end position="539"/>
    </location>
</feature>
<organism evidence="4 5">
    <name type="scientific">Banduia mediterranea</name>
    <dbReference type="NCBI Taxonomy" id="3075609"/>
    <lineage>
        <taxon>Bacteria</taxon>
        <taxon>Pseudomonadati</taxon>
        <taxon>Pseudomonadota</taxon>
        <taxon>Gammaproteobacteria</taxon>
        <taxon>Nevskiales</taxon>
        <taxon>Algiphilaceae</taxon>
        <taxon>Banduia</taxon>
    </lineage>
</organism>